<accession>A0ABP8ENC3</accession>
<dbReference type="RefSeq" id="WP_236863258.1">
    <property type="nucleotide sequence ID" value="NZ_BAABAZ010000012.1"/>
</dbReference>
<protein>
    <submittedName>
        <fullName evidence="2">Transporter</fullName>
    </submittedName>
</protein>
<dbReference type="InterPro" id="IPR057446">
    <property type="entry name" value="PH_bac"/>
</dbReference>
<feature type="domain" description="PH" evidence="1">
    <location>
        <begin position="35"/>
        <end position="151"/>
    </location>
</feature>
<keyword evidence="3" id="KW-1185">Reference proteome</keyword>
<dbReference type="Proteomes" id="UP001501586">
    <property type="component" value="Unassembled WGS sequence"/>
</dbReference>
<dbReference type="EMBL" id="BAABAZ010000012">
    <property type="protein sequence ID" value="GAA4285419.1"/>
    <property type="molecule type" value="Genomic_DNA"/>
</dbReference>
<sequence>MPTLLTVAIVIGVFALLWWGWRSRRDSQAAVLPRPARPAEGTTVIGDPIDGTYVVTTLSGQHLERVAAHGLGIRTSARLSFSDAGVILDRDGGDDLLIPVDAILDVSTTSGMIGKFVERDGIVVITWKLGDTPVDTGFRTRAAADRQPTIDHIRQLIGEAS</sequence>
<reference evidence="3" key="1">
    <citation type="journal article" date="2019" name="Int. J. Syst. Evol. Microbiol.">
        <title>The Global Catalogue of Microorganisms (GCM) 10K type strain sequencing project: providing services to taxonomists for standard genome sequencing and annotation.</title>
        <authorList>
            <consortium name="The Broad Institute Genomics Platform"/>
            <consortium name="The Broad Institute Genome Sequencing Center for Infectious Disease"/>
            <person name="Wu L."/>
            <person name="Ma J."/>
        </authorList>
    </citation>
    <scope>NUCLEOTIDE SEQUENCE [LARGE SCALE GENOMIC DNA]</scope>
    <source>
        <strain evidence="3">JCM 17458</strain>
    </source>
</reference>
<comment type="caution">
    <text evidence="2">The sequence shown here is derived from an EMBL/GenBank/DDBJ whole genome shotgun (WGS) entry which is preliminary data.</text>
</comment>
<proteinExistence type="predicted"/>
<evidence type="ECO:0000313" key="2">
    <source>
        <dbReference type="EMBL" id="GAA4285419.1"/>
    </source>
</evidence>
<evidence type="ECO:0000259" key="1">
    <source>
        <dbReference type="Pfam" id="PF25362"/>
    </source>
</evidence>
<name>A0ABP8ENC3_9MICO</name>
<organism evidence="2 3">
    <name type="scientific">Brevibacterium daeguense</name>
    <dbReference type="NCBI Taxonomy" id="909936"/>
    <lineage>
        <taxon>Bacteria</taxon>
        <taxon>Bacillati</taxon>
        <taxon>Actinomycetota</taxon>
        <taxon>Actinomycetes</taxon>
        <taxon>Micrococcales</taxon>
        <taxon>Brevibacteriaceae</taxon>
        <taxon>Brevibacterium</taxon>
    </lineage>
</organism>
<dbReference type="Pfam" id="PF25362">
    <property type="entry name" value="bPH_11"/>
    <property type="match status" value="1"/>
</dbReference>
<evidence type="ECO:0000313" key="3">
    <source>
        <dbReference type="Proteomes" id="UP001501586"/>
    </source>
</evidence>
<gene>
    <name evidence="2" type="ORF">GCM10022261_29500</name>
</gene>